<dbReference type="AlphaFoldDB" id="B8M1U3"/>
<keyword evidence="2" id="KW-1185">Reference proteome</keyword>
<name>B8M1U3_TALSN</name>
<reference evidence="2" key="1">
    <citation type="journal article" date="2015" name="Genome Announc.">
        <title>Genome sequence of the AIDS-associated pathogen Penicillium marneffei (ATCC18224) and its near taxonomic relative Talaromyces stipitatus (ATCC10500).</title>
        <authorList>
            <person name="Nierman W.C."/>
            <person name="Fedorova-Abrams N.D."/>
            <person name="Andrianopoulos A."/>
        </authorList>
    </citation>
    <scope>NUCLEOTIDE SEQUENCE [LARGE SCALE GENOMIC DNA]</scope>
    <source>
        <strain evidence="2">ATCC 10500 / CBS 375.48 / QM 6759 / NRRL 1006</strain>
    </source>
</reference>
<dbReference type="GeneID" id="8104517"/>
<evidence type="ECO:0000313" key="2">
    <source>
        <dbReference type="Proteomes" id="UP000001745"/>
    </source>
</evidence>
<accession>B8M1U3</accession>
<gene>
    <name evidence="1" type="ORF">TSTA_085520</name>
</gene>
<organism evidence="1 2">
    <name type="scientific">Talaromyces stipitatus (strain ATCC 10500 / CBS 375.48 / QM 6759 / NRRL 1006)</name>
    <name type="common">Penicillium stipitatum</name>
    <dbReference type="NCBI Taxonomy" id="441959"/>
    <lineage>
        <taxon>Eukaryota</taxon>
        <taxon>Fungi</taxon>
        <taxon>Dikarya</taxon>
        <taxon>Ascomycota</taxon>
        <taxon>Pezizomycotina</taxon>
        <taxon>Eurotiomycetes</taxon>
        <taxon>Eurotiomycetidae</taxon>
        <taxon>Eurotiales</taxon>
        <taxon>Trichocomaceae</taxon>
        <taxon>Talaromyces</taxon>
        <taxon>Talaromyces sect. Talaromyces</taxon>
    </lineage>
</organism>
<dbReference type="HOGENOM" id="CLU_2943398_0_0_1"/>
<dbReference type="EMBL" id="EQ962653">
    <property type="protein sequence ID" value="EED21321.1"/>
    <property type="molecule type" value="Genomic_DNA"/>
</dbReference>
<dbReference type="InParanoid" id="B8M1U3"/>
<evidence type="ECO:0000313" key="1">
    <source>
        <dbReference type="EMBL" id="EED21321.1"/>
    </source>
</evidence>
<sequence>MLITTALKRLALNAGINTSPVMRAAPTGVAILIVERFILYLDCLLLMILEEDLVAEDYEQ</sequence>
<dbReference type="RefSeq" id="XP_002478284.1">
    <property type="nucleotide sequence ID" value="XM_002478239.1"/>
</dbReference>
<protein>
    <submittedName>
        <fullName evidence="1">Uncharacterized protein</fullName>
    </submittedName>
</protein>
<dbReference type="Proteomes" id="UP000001745">
    <property type="component" value="Unassembled WGS sequence"/>
</dbReference>
<dbReference type="VEuPathDB" id="FungiDB:TSTA_085520"/>
<proteinExistence type="predicted"/>